<evidence type="ECO:0000313" key="3">
    <source>
        <dbReference type="EMBL" id="VAW40883.1"/>
    </source>
</evidence>
<dbReference type="GO" id="GO:0009306">
    <property type="term" value="P:protein secretion"/>
    <property type="evidence" value="ECO:0007669"/>
    <property type="project" value="InterPro"/>
</dbReference>
<accession>A0A3B0VKX8</accession>
<dbReference type="InterPro" id="IPR004846">
    <property type="entry name" value="T2SS/T3SS_dom"/>
</dbReference>
<evidence type="ECO:0000256" key="1">
    <source>
        <dbReference type="SAM" id="MobiDB-lite"/>
    </source>
</evidence>
<dbReference type="PROSITE" id="PS51257">
    <property type="entry name" value="PROKAR_LIPOPROTEIN"/>
    <property type="match status" value="1"/>
</dbReference>
<organism evidence="3">
    <name type="scientific">hydrothermal vent metagenome</name>
    <dbReference type="NCBI Taxonomy" id="652676"/>
    <lineage>
        <taxon>unclassified sequences</taxon>
        <taxon>metagenomes</taxon>
        <taxon>ecological metagenomes</taxon>
    </lineage>
</organism>
<feature type="compositionally biased region" description="Low complexity" evidence="1">
    <location>
        <begin position="39"/>
        <end position="51"/>
    </location>
</feature>
<gene>
    <name evidence="3" type="ORF">MNBD_DELTA04-1056</name>
</gene>
<dbReference type="Pfam" id="PF00263">
    <property type="entry name" value="Secretin"/>
    <property type="match status" value="1"/>
</dbReference>
<feature type="compositionally biased region" description="Basic and acidic residues" evidence="1">
    <location>
        <begin position="237"/>
        <end position="248"/>
    </location>
</feature>
<dbReference type="AlphaFoldDB" id="A0A3B0VKX8"/>
<reference evidence="3" key="1">
    <citation type="submission" date="2018-06" db="EMBL/GenBank/DDBJ databases">
        <authorList>
            <person name="Zhirakovskaya E."/>
        </authorList>
    </citation>
    <scope>NUCLEOTIDE SEQUENCE</scope>
</reference>
<feature type="domain" description="Type II/III secretion system secretin-like" evidence="2">
    <location>
        <begin position="390"/>
        <end position="566"/>
    </location>
</feature>
<evidence type="ECO:0000259" key="2">
    <source>
        <dbReference type="Pfam" id="PF00263"/>
    </source>
</evidence>
<dbReference type="InterPro" id="IPR050810">
    <property type="entry name" value="Bact_Secretion_Sys_Channel"/>
</dbReference>
<name>A0A3B0VKX8_9ZZZZ</name>
<feature type="region of interest" description="Disordered" evidence="1">
    <location>
        <begin position="31"/>
        <end position="52"/>
    </location>
</feature>
<protein>
    <submittedName>
        <fullName evidence="3">Type IV pilus biogenesis protein PilQ</fullName>
    </submittedName>
</protein>
<dbReference type="PRINTS" id="PR00811">
    <property type="entry name" value="BCTERIALGSPD"/>
</dbReference>
<dbReference type="EMBL" id="UOEY01000112">
    <property type="protein sequence ID" value="VAW40883.1"/>
    <property type="molecule type" value="Genomic_DNA"/>
</dbReference>
<dbReference type="GO" id="GO:0015627">
    <property type="term" value="C:type II protein secretion system complex"/>
    <property type="evidence" value="ECO:0007669"/>
    <property type="project" value="TreeGrafter"/>
</dbReference>
<dbReference type="PANTHER" id="PTHR30332:SF17">
    <property type="entry name" value="TYPE IV PILIATION SYSTEM PROTEIN DR_0774-RELATED"/>
    <property type="match status" value="1"/>
</dbReference>
<dbReference type="PANTHER" id="PTHR30332">
    <property type="entry name" value="PROBABLE GENERAL SECRETION PATHWAY PROTEIN D"/>
    <property type="match status" value="1"/>
</dbReference>
<sequence length="566" mass="61560">MKLHKSQLAYTICAILLIFLVSCAKKESTKAPAEKSVRGTTSATSGTPAGAKKAELAQLPVRFRQTGYITQEEPSKDVLGQAGKYQMKVGADITSTKGPQPLWDILKRLANLKGMSVSWASDVDPNVRVDVDISADDNFFDAIDNLLRQVDYFQVVKNNVIIVKYRETKRFQISIPYMTSEYTTNVGGDFIPTGGSSKAGMNTAGTVKVNSPKNKFDFWAHITANLDTIMRQGRTTTTEKKEIEKETKGNATAGATGKTNTAVSVNLATRRVALGGSYYTIDKSVGMIMVTASRPLLRKVAFYLQSLKKKLYRQVIIEAKIIEVSLTNNSRLGLDWSKVLKNFAIAGKIDFGDAGQIWPWIPAKGDAESPTRFISKVTLGSANFSTMLNALNEQGHAKVLSNPKLTVLNGHPAVLSVFTNTTYIKKVTVTKGTTDSPGDTYAPEPGTVSSGIALGILPSIVNGNTVILHLTPITTDLVNGKVAERTFADGTIIGLPQVSVREMTTTVEVHSGEMLIIGGLIDQVRHNTSDFAPMVGDIPVLKYLFGVKDQQMQRRELVILLTPRIL</sequence>
<proteinExistence type="predicted"/>
<feature type="region of interest" description="Disordered" evidence="1">
    <location>
        <begin position="235"/>
        <end position="255"/>
    </location>
</feature>
<dbReference type="InterPro" id="IPR001775">
    <property type="entry name" value="GspD/PilQ"/>
</dbReference>